<sequence length="180" mass="19551">MGSAPCTSHSQCWTSPPRLAEFVLYRQSWSRLDPTGSSAARRAKQSARRKPEPEPVGFNPRLSSPSASLPPSLVCLPAPFPLPTSSSSFHAGRVRPLIPLPLHSLPSRFFSWLSFRFLLSAASNYTLNRPSVAPSINLPTLSPLSRYRVPSLRSVRTVRTSTLIATGGSLTTSALPSLQK</sequence>
<organism evidence="2 3">
    <name type="scientific">Aspergillus sclerotioniger CBS 115572</name>
    <dbReference type="NCBI Taxonomy" id="1450535"/>
    <lineage>
        <taxon>Eukaryota</taxon>
        <taxon>Fungi</taxon>
        <taxon>Dikarya</taxon>
        <taxon>Ascomycota</taxon>
        <taxon>Pezizomycotina</taxon>
        <taxon>Eurotiomycetes</taxon>
        <taxon>Eurotiomycetidae</taxon>
        <taxon>Eurotiales</taxon>
        <taxon>Aspergillaceae</taxon>
        <taxon>Aspergillus</taxon>
        <taxon>Aspergillus subgen. Circumdati</taxon>
    </lineage>
</organism>
<accession>A0A317XBP0</accession>
<dbReference type="GeneID" id="37109000"/>
<comment type="caution">
    <text evidence="2">The sequence shown here is derived from an EMBL/GenBank/DDBJ whole genome shotgun (WGS) entry which is preliminary data.</text>
</comment>
<dbReference type="AlphaFoldDB" id="A0A317XBP0"/>
<evidence type="ECO:0000313" key="3">
    <source>
        <dbReference type="Proteomes" id="UP000246702"/>
    </source>
</evidence>
<keyword evidence="3" id="KW-1185">Reference proteome</keyword>
<gene>
    <name evidence="2" type="ORF">BO94DRAFT_315667</name>
</gene>
<reference evidence="2 3" key="1">
    <citation type="submission" date="2016-12" db="EMBL/GenBank/DDBJ databases">
        <title>The genomes of Aspergillus section Nigri reveals drivers in fungal speciation.</title>
        <authorList>
            <consortium name="DOE Joint Genome Institute"/>
            <person name="Vesth T.C."/>
            <person name="Nybo J."/>
            <person name="Theobald S."/>
            <person name="Brandl J."/>
            <person name="Frisvad J.C."/>
            <person name="Nielsen K.F."/>
            <person name="Lyhne E.K."/>
            <person name="Kogle M.E."/>
            <person name="Kuo A."/>
            <person name="Riley R."/>
            <person name="Clum A."/>
            <person name="Nolan M."/>
            <person name="Lipzen A."/>
            <person name="Salamov A."/>
            <person name="Henrissat B."/>
            <person name="Wiebenga A."/>
            <person name="De Vries R.P."/>
            <person name="Grigoriev I.V."/>
            <person name="Mortensen U.H."/>
            <person name="Andersen M.R."/>
            <person name="Baker S.E."/>
        </authorList>
    </citation>
    <scope>NUCLEOTIDE SEQUENCE [LARGE SCALE GENOMIC DNA]</scope>
    <source>
        <strain evidence="2 3">CBS 115572</strain>
    </source>
</reference>
<name>A0A317XBP0_9EURO</name>
<evidence type="ECO:0000256" key="1">
    <source>
        <dbReference type="SAM" id="MobiDB-lite"/>
    </source>
</evidence>
<proteinExistence type="predicted"/>
<dbReference type="RefSeq" id="XP_025470731.1">
    <property type="nucleotide sequence ID" value="XM_025606857.1"/>
</dbReference>
<feature type="region of interest" description="Disordered" evidence="1">
    <location>
        <begin position="33"/>
        <end position="66"/>
    </location>
</feature>
<protein>
    <submittedName>
        <fullName evidence="2">Uncharacterized protein</fullName>
    </submittedName>
</protein>
<dbReference type="Proteomes" id="UP000246702">
    <property type="component" value="Unassembled WGS sequence"/>
</dbReference>
<dbReference type="EMBL" id="MSFK01000005">
    <property type="protein sequence ID" value="PWY93970.1"/>
    <property type="molecule type" value="Genomic_DNA"/>
</dbReference>
<evidence type="ECO:0000313" key="2">
    <source>
        <dbReference type="EMBL" id="PWY93970.1"/>
    </source>
</evidence>